<sequence>MLQQHISFYLLKKLKNKFNRLSNRMLMIIIFTSQQMSMGPLLIAGGFAVGAIAGGANGYRLSKDKNCAYRVAGTGAGVVIGTGAVMLVVCGVRSQQYINRVRQITKVHLRAPSFIDRLWIGVSPRDHWANKLGWHEYYEYESAKLAFERSHIRTTHIGKFDEPTCIVNYYRAPIVLVNKY</sequence>
<reference evidence="2" key="1">
    <citation type="submission" date="2018-10" db="EMBL/GenBank/DDBJ databases">
        <title>Hidden diversity of soil giant viruses.</title>
        <authorList>
            <person name="Schulz F."/>
            <person name="Alteio L."/>
            <person name="Goudeau D."/>
            <person name="Ryan E.M."/>
            <person name="Malmstrom R.R."/>
            <person name="Blanchard J."/>
            <person name="Woyke T."/>
        </authorList>
    </citation>
    <scope>NUCLEOTIDE SEQUENCE</scope>
    <source>
        <strain evidence="2">FNV1</strain>
    </source>
</reference>
<protein>
    <submittedName>
        <fullName evidence="2">Uncharacterized protein</fullName>
    </submittedName>
</protein>
<gene>
    <name evidence="2" type="ORF">Faunusvirus60_2</name>
</gene>
<accession>A0A3G5A0Q3</accession>
<feature type="transmembrane region" description="Helical" evidence="1">
    <location>
        <begin position="68"/>
        <end position="92"/>
    </location>
</feature>
<keyword evidence="1" id="KW-0812">Transmembrane</keyword>
<evidence type="ECO:0000256" key="1">
    <source>
        <dbReference type="SAM" id="Phobius"/>
    </source>
</evidence>
<evidence type="ECO:0000313" key="2">
    <source>
        <dbReference type="EMBL" id="AYV79831.1"/>
    </source>
</evidence>
<keyword evidence="1" id="KW-1133">Transmembrane helix</keyword>
<organism evidence="2">
    <name type="scientific">Faunusvirus sp</name>
    <dbReference type="NCBI Taxonomy" id="2487766"/>
    <lineage>
        <taxon>Viruses</taxon>
        <taxon>Varidnaviria</taxon>
        <taxon>Bamfordvirae</taxon>
        <taxon>Nucleocytoviricota</taxon>
        <taxon>Megaviricetes</taxon>
        <taxon>Imitervirales</taxon>
        <taxon>Mimiviridae</taxon>
    </lineage>
</organism>
<dbReference type="EMBL" id="MK072191">
    <property type="protein sequence ID" value="AYV79831.1"/>
    <property type="molecule type" value="Genomic_DNA"/>
</dbReference>
<proteinExistence type="predicted"/>
<keyword evidence="1" id="KW-0472">Membrane</keyword>
<name>A0A3G5A0Q3_9VIRU</name>